<gene>
    <name evidence="1" type="ORF">C8F04DRAFT_1055386</name>
</gene>
<comment type="caution">
    <text evidence="1">The sequence shown here is derived from an EMBL/GenBank/DDBJ whole genome shotgun (WGS) entry which is preliminary data.</text>
</comment>
<dbReference type="Proteomes" id="UP001218188">
    <property type="component" value="Unassembled WGS sequence"/>
</dbReference>
<evidence type="ECO:0000313" key="1">
    <source>
        <dbReference type="EMBL" id="KAJ7016641.1"/>
    </source>
</evidence>
<keyword evidence="2" id="KW-1185">Reference proteome</keyword>
<feature type="non-terminal residue" evidence="1">
    <location>
        <position position="223"/>
    </location>
</feature>
<proteinExistence type="predicted"/>
<accession>A0AAD6WME7</accession>
<reference evidence="1" key="1">
    <citation type="submission" date="2023-03" db="EMBL/GenBank/DDBJ databases">
        <title>Massive genome expansion in bonnet fungi (Mycena s.s.) driven by repeated elements and novel gene families across ecological guilds.</title>
        <authorList>
            <consortium name="Lawrence Berkeley National Laboratory"/>
            <person name="Harder C.B."/>
            <person name="Miyauchi S."/>
            <person name="Viragh M."/>
            <person name="Kuo A."/>
            <person name="Thoen E."/>
            <person name="Andreopoulos B."/>
            <person name="Lu D."/>
            <person name="Skrede I."/>
            <person name="Drula E."/>
            <person name="Henrissat B."/>
            <person name="Morin E."/>
            <person name="Kohler A."/>
            <person name="Barry K."/>
            <person name="LaButti K."/>
            <person name="Morin E."/>
            <person name="Salamov A."/>
            <person name="Lipzen A."/>
            <person name="Mereny Z."/>
            <person name="Hegedus B."/>
            <person name="Baldrian P."/>
            <person name="Stursova M."/>
            <person name="Weitz H."/>
            <person name="Taylor A."/>
            <person name="Grigoriev I.V."/>
            <person name="Nagy L.G."/>
            <person name="Martin F."/>
            <person name="Kauserud H."/>
        </authorList>
    </citation>
    <scope>NUCLEOTIDE SEQUENCE</scope>
    <source>
        <strain evidence="1">CBHHK200</strain>
    </source>
</reference>
<protein>
    <submittedName>
        <fullName evidence="1">Uncharacterized protein</fullName>
    </submittedName>
</protein>
<sequence length="223" mass="23938">MYSCSATPNFRSCRQNQRLRTSFTYSGRLRAFGTFHLAKVICISFLIRSESFAFHLSIFTFHCVCARSSQLGAQAKGMKSRSRDVAKVAYQTSGISAPFNVEGFGGGAKGWDSFCFRGASTFHFKTSPNLKQVPLILLPVTVATCGGIATLNGGGKAFVINSGDSLSVFCSHPYGLVVAPSLSPLEAGFHRGSRQSFSVICEPAAISLSPIDALLRNHLLPLA</sequence>
<evidence type="ECO:0000313" key="2">
    <source>
        <dbReference type="Proteomes" id="UP001218188"/>
    </source>
</evidence>
<name>A0AAD6WME7_9AGAR</name>
<organism evidence="1 2">
    <name type="scientific">Mycena alexandri</name>
    <dbReference type="NCBI Taxonomy" id="1745969"/>
    <lineage>
        <taxon>Eukaryota</taxon>
        <taxon>Fungi</taxon>
        <taxon>Dikarya</taxon>
        <taxon>Basidiomycota</taxon>
        <taxon>Agaricomycotina</taxon>
        <taxon>Agaricomycetes</taxon>
        <taxon>Agaricomycetidae</taxon>
        <taxon>Agaricales</taxon>
        <taxon>Marasmiineae</taxon>
        <taxon>Mycenaceae</taxon>
        <taxon>Mycena</taxon>
    </lineage>
</organism>
<dbReference type="EMBL" id="JARJCM010000478">
    <property type="protein sequence ID" value="KAJ7016641.1"/>
    <property type="molecule type" value="Genomic_DNA"/>
</dbReference>
<dbReference type="AlphaFoldDB" id="A0AAD6WME7"/>